<dbReference type="EMBL" id="MJBS01000036">
    <property type="protein sequence ID" value="OHE99507.1"/>
    <property type="molecule type" value="Genomic_DNA"/>
</dbReference>
<dbReference type="Proteomes" id="UP000176998">
    <property type="component" value="Unassembled WGS sequence"/>
</dbReference>
<organism evidence="2 3">
    <name type="scientific">Colletotrichum orchidophilum</name>
    <dbReference type="NCBI Taxonomy" id="1209926"/>
    <lineage>
        <taxon>Eukaryota</taxon>
        <taxon>Fungi</taxon>
        <taxon>Dikarya</taxon>
        <taxon>Ascomycota</taxon>
        <taxon>Pezizomycotina</taxon>
        <taxon>Sordariomycetes</taxon>
        <taxon>Hypocreomycetidae</taxon>
        <taxon>Glomerellales</taxon>
        <taxon>Glomerellaceae</taxon>
        <taxon>Colletotrichum</taxon>
    </lineage>
</organism>
<dbReference type="AlphaFoldDB" id="A0A1G4BDP9"/>
<keyword evidence="3" id="KW-1185">Reference proteome</keyword>
<dbReference type="RefSeq" id="XP_022476655.1">
    <property type="nucleotide sequence ID" value="XM_022616950.1"/>
</dbReference>
<evidence type="ECO:0000313" key="3">
    <source>
        <dbReference type="Proteomes" id="UP000176998"/>
    </source>
</evidence>
<name>A0A1G4BDP9_9PEZI</name>
<gene>
    <name evidence="2" type="ORF">CORC01_05307</name>
</gene>
<evidence type="ECO:0000313" key="2">
    <source>
        <dbReference type="EMBL" id="OHE99507.1"/>
    </source>
</evidence>
<proteinExistence type="predicted"/>
<evidence type="ECO:0000256" key="1">
    <source>
        <dbReference type="SAM" id="MobiDB-lite"/>
    </source>
</evidence>
<dbReference type="GeneID" id="34558460"/>
<sequence>MNGMGLLISAPRSRPERRKILGSNPRKSIPFMQDTRFLHHQVVLSLSHTHMHDAFSRRP</sequence>
<comment type="caution">
    <text evidence="2">The sequence shown here is derived from an EMBL/GenBank/DDBJ whole genome shotgun (WGS) entry which is preliminary data.</text>
</comment>
<protein>
    <submittedName>
        <fullName evidence="2">Uncharacterized protein</fullName>
    </submittedName>
</protein>
<accession>A0A1G4BDP9</accession>
<feature type="region of interest" description="Disordered" evidence="1">
    <location>
        <begin position="1"/>
        <end position="27"/>
    </location>
</feature>
<reference evidence="2 3" key="1">
    <citation type="submission" date="2016-09" db="EMBL/GenBank/DDBJ databases">
        <authorList>
            <person name="Capua I."/>
            <person name="De Benedictis P."/>
            <person name="Joannis T."/>
            <person name="Lombin L.H."/>
            <person name="Cattoli G."/>
        </authorList>
    </citation>
    <scope>NUCLEOTIDE SEQUENCE [LARGE SCALE GENOMIC DNA]</scope>
    <source>
        <strain evidence="2 3">IMI 309357</strain>
    </source>
</reference>